<keyword evidence="8" id="KW-1185">Reference proteome</keyword>
<comment type="caution">
    <text evidence="7">The sequence shown here is derived from an EMBL/GenBank/DDBJ whole genome shotgun (WGS) entry which is preliminary data.</text>
</comment>
<feature type="transmembrane region" description="Helical" evidence="6">
    <location>
        <begin position="34"/>
        <end position="62"/>
    </location>
</feature>
<dbReference type="SUPFAM" id="SSF103473">
    <property type="entry name" value="MFS general substrate transporter"/>
    <property type="match status" value="1"/>
</dbReference>
<proteinExistence type="predicted"/>
<sequence length="177" mass="18792">MVISGFRPLLGHGAGGGARTRDGRAHIKGMSTAVIGLVFSSYLIVCFLGSLAFGQFIFEVFILCARFLNIVPEGSVFTSLSFLFRVLSAVGQSAFTACNFAIISSLFEDYVSQVFALLETSIGIGLMMGPTLGGGLYQAGGFGLPFWVIGAVMACSSIIFFFCLPPVKGRSRFEVAL</sequence>
<keyword evidence="4 6" id="KW-1133">Transmembrane helix</keyword>
<evidence type="ECO:0000256" key="5">
    <source>
        <dbReference type="ARBA" id="ARBA00023136"/>
    </source>
</evidence>
<evidence type="ECO:0000256" key="1">
    <source>
        <dbReference type="ARBA" id="ARBA00004141"/>
    </source>
</evidence>
<dbReference type="InterPro" id="IPR011701">
    <property type="entry name" value="MFS"/>
</dbReference>
<reference evidence="7 8" key="1">
    <citation type="journal article" date="2021" name="Elife">
        <title>Chloroplast acquisition without the gene transfer in kleptoplastic sea slugs, Plakobranchus ocellatus.</title>
        <authorList>
            <person name="Maeda T."/>
            <person name="Takahashi S."/>
            <person name="Yoshida T."/>
            <person name="Shimamura S."/>
            <person name="Takaki Y."/>
            <person name="Nagai Y."/>
            <person name="Toyoda A."/>
            <person name="Suzuki Y."/>
            <person name="Arimoto A."/>
            <person name="Ishii H."/>
            <person name="Satoh N."/>
            <person name="Nishiyama T."/>
            <person name="Hasebe M."/>
            <person name="Maruyama T."/>
            <person name="Minagawa J."/>
            <person name="Obokata J."/>
            <person name="Shigenobu S."/>
        </authorList>
    </citation>
    <scope>NUCLEOTIDE SEQUENCE [LARGE SCALE GENOMIC DNA]</scope>
</reference>
<protein>
    <submittedName>
        <fullName evidence="7">MFS-type transporter slc18b1-like protein</fullName>
    </submittedName>
</protein>
<feature type="transmembrane region" description="Helical" evidence="6">
    <location>
        <begin position="144"/>
        <end position="164"/>
    </location>
</feature>
<evidence type="ECO:0000256" key="4">
    <source>
        <dbReference type="ARBA" id="ARBA00022989"/>
    </source>
</evidence>
<evidence type="ECO:0000313" key="7">
    <source>
        <dbReference type="EMBL" id="GFN95387.1"/>
    </source>
</evidence>
<accession>A0AAV3ZKL9</accession>
<evidence type="ECO:0000313" key="8">
    <source>
        <dbReference type="Proteomes" id="UP000735302"/>
    </source>
</evidence>
<dbReference type="AlphaFoldDB" id="A0AAV3ZKL9"/>
<dbReference type="InterPro" id="IPR036259">
    <property type="entry name" value="MFS_trans_sf"/>
</dbReference>
<comment type="subcellular location">
    <subcellularLocation>
        <location evidence="1">Membrane</location>
        <topology evidence="1">Multi-pass membrane protein</topology>
    </subcellularLocation>
</comment>
<dbReference type="Proteomes" id="UP000735302">
    <property type="component" value="Unassembled WGS sequence"/>
</dbReference>
<feature type="transmembrane region" description="Helical" evidence="6">
    <location>
        <begin position="82"/>
        <end position="102"/>
    </location>
</feature>
<dbReference type="PANTHER" id="PTHR23506:SF26">
    <property type="entry name" value="MFS-TYPE TRANSPORTER SLC18B1"/>
    <property type="match status" value="1"/>
</dbReference>
<dbReference type="GO" id="GO:0016020">
    <property type="term" value="C:membrane"/>
    <property type="evidence" value="ECO:0007669"/>
    <property type="project" value="UniProtKB-SubCell"/>
</dbReference>
<dbReference type="Pfam" id="PF07690">
    <property type="entry name" value="MFS_1"/>
    <property type="match status" value="1"/>
</dbReference>
<name>A0AAV3ZKL9_9GAST</name>
<dbReference type="GO" id="GO:0022857">
    <property type="term" value="F:transmembrane transporter activity"/>
    <property type="evidence" value="ECO:0007669"/>
    <property type="project" value="InterPro"/>
</dbReference>
<evidence type="ECO:0000256" key="3">
    <source>
        <dbReference type="ARBA" id="ARBA00022692"/>
    </source>
</evidence>
<gene>
    <name evidence="7" type="ORF">PoB_002189300</name>
</gene>
<dbReference type="Gene3D" id="1.20.1250.20">
    <property type="entry name" value="MFS general substrate transporter like domains"/>
    <property type="match status" value="1"/>
</dbReference>
<feature type="transmembrane region" description="Helical" evidence="6">
    <location>
        <begin position="114"/>
        <end position="132"/>
    </location>
</feature>
<keyword evidence="2" id="KW-0813">Transport</keyword>
<keyword evidence="5 6" id="KW-0472">Membrane</keyword>
<keyword evidence="3 6" id="KW-0812">Transmembrane</keyword>
<dbReference type="PANTHER" id="PTHR23506">
    <property type="entry name" value="GH10249P"/>
    <property type="match status" value="1"/>
</dbReference>
<organism evidence="7 8">
    <name type="scientific">Plakobranchus ocellatus</name>
    <dbReference type="NCBI Taxonomy" id="259542"/>
    <lineage>
        <taxon>Eukaryota</taxon>
        <taxon>Metazoa</taxon>
        <taxon>Spiralia</taxon>
        <taxon>Lophotrochozoa</taxon>
        <taxon>Mollusca</taxon>
        <taxon>Gastropoda</taxon>
        <taxon>Heterobranchia</taxon>
        <taxon>Euthyneura</taxon>
        <taxon>Panpulmonata</taxon>
        <taxon>Sacoglossa</taxon>
        <taxon>Placobranchoidea</taxon>
        <taxon>Plakobranchidae</taxon>
        <taxon>Plakobranchus</taxon>
    </lineage>
</organism>
<evidence type="ECO:0000256" key="6">
    <source>
        <dbReference type="SAM" id="Phobius"/>
    </source>
</evidence>
<dbReference type="InterPro" id="IPR050930">
    <property type="entry name" value="MFS_Vesicular_Transporter"/>
</dbReference>
<dbReference type="EMBL" id="BLXT01002494">
    <property type="protein sequence ID" value="GFN95387.1"/>
    <property type="molecule type" value="Genomic_DNA"/>
</dbReference>
<evidence type="ECO:0000256" key="2">
    <source>
        <dbReference type="ARBA" id="ARBA00022448"/>
    </source>
</evidence>